<dbReference type="InterPro" id="IPR035437">
    <property type="entry name" value="SNase_OB-fold_sf"/>
</dbReference>
<dbReference type="Pfam" id="PF00565">
    <property type="entry name" value="SNase"/>
    <property type="match status" value="1"/>
</dbReference>
<comment type="caution">
    <text evidence="3">The sequence shown here is derived from an EMBL/GenBank/DDBJ whole genome shotgun (WGS) entry which is preliminary data.</text>
</comment>
<reference evidence="3 4" key="1">
    <citation type="submission" date="2019-12" db="EMBL/GenBank/DDBJ databases">
        <title>Genomic-based taxomic classification of the family Erythrobacteraceae.</title>
        <authorList>
            <person name="Xu L."/>
        </authorList>
    </citation>
    <scope>NUCLEOTIDE SEQUENCE [LARGE SCALE GENOMIC DNA]</scope>
    <source>
        <strain evidence="3 4">M0322</strain>
    </source>
</reference>
<sequence>MPGQDWSAFEEVGPADPWAGFEEVTPRERRTPSPTPTPRPSMPSMQGRQVTGPVDGDTVRLDRGPNFRLWGIDAPELAQQGWDRQGVAVPVGQQSRDALGNYLDQGTITFGRVQDRSWARPVGPLAVDGVDLGQSMAASGNAFVAPQYLASDPARRYDYMQAERLARLNGLGLHDLTVQAPQDFRRDVPFVAPRQNAAQAWDTPTPFAGMTAQAEQDYARLLETGSKQEIMDFVEAQGFRLDPADVDSWIRGREQFAAAGQPLRGSVVYAEEAPQPLTNLGDGAEGAGIRGTASGLLASGLDEAGALVDALGATPNRENVWNSDRRFADIFVNNQRQNAAILGYDEAYHPYASYGGQVAGSLVGGVLMPYAGGLRTTGQLARVGAGFGAATGFLDTDGSLADRATGAAIGAAAGAILDPALVRGAEAAAPILSRGVAAGRERLSGLGQRLRGPANDVAPEAAAMPRVVAPDGLGGNSRNIADLPPSERAALDAEAAKAQEPLVYDEALGDWRNETPAERLARHAEIDRARDASIRLDSPLDGSSAASADPWAGFEEVAPAPSAAMAMDGEAMPSVSQAMPQPVGAARPAGLTDPLTQAQREAAAANLSPGDVLPIASNEIGSAAEAAARDAGRFEPVRVPNERGELTRRTFRTYNGGEVKTVGPVDLVGWLRLNGGLVDQGGELAKMGIRNNRARTGMDFVGQESRFGPMVNDNGMLLDDAALRAWEEGYFPELTDRPTLNQFLDALNDTYNGRTGRRFLADDLPEIENYYNRQYDRRAIARQESETGAPVYRDISEPADEPQPFAPPEAYEEWPAGGPDLAGNIRLDRLESPQDIKRALAQTEARFGFDAATRGRVTQAETERLAGELNMTADQLLSRRRGQALNAEEALAARQILAKSGNDLVNAARRIAGRTDPDGELMADFRRKLMRHAAIQEQVSGATAEAGRALQQFRMMASSRVVRDDVLTAIVEGGGGKRRLTDAAQAVLDAAEVGPGVFNAVVDKTTDPRFRDKLAELYINMLLSGPQTHAVNIVSNTLTAMAQIPEFAGAALIGRARQAVTRQALDRVLGSEVGARAFGLLQGAREGARMFAQGLRTGEPADFVSKVEGQQFRAISGLKGEVIRVPTRLLTAEDEFFKGVARRMELNAQAVRVARGEGLAGDALRARIAELSANPTDEMLARALDYGRYLTFQRQLGDFGSSVSRITTNNLVAKVFVPFVRTPINLLKFAIERSPAAPVLREWRKEFAAGGASRDLAIARATIGTGMGMLVYEAALQGHITGSPPTDQAKARLLYADGWKPYSIRIGDTYYSYRRLDPFSTTLGMGADMALMPEGMSETQRENEAVILTASIMGNLASKTWLSGISDLLEALSDPQRNAERLLERLAGSFTVPTGVNQVARVMDPTQRETDGVRDAVQNRIPGLSDNLLPRRNIWGAPITDQGGVGPDIVSPIWQSEAARDPVNLELMRLDYAPGYPQRKVGGVELTPEEYDRYLALSGQAAHDELARLVRSQEWRAMPDDDRIDAAQRIVREARADARAQLFGGSPAADEWADFEMVE</sequence>
<dbReference type="SMART" id="SM00318">
    <property type="entry name" value="SNc"/>
    <property type="match status" value="1"/>
</dbReference>
<evidence type="ECO:0000259" key="2">
    <source>
        <dbReference type="PROSITE" id="PS50830"/>
    </source>
</evidence>
<organism evidence="3 4">
    <name type="scientific">Alteraurantiacibacter buctensis</name>
    <dbReference type="NCBI Taxonomy" id="1503981"/>
    <lineage>
        <taxon>Bacteria</taxon>
        <taxon>Pseudomonadati</taxon>
        <taxon>Pseudomonadota</taxon>
        <taxon>Alphaproteobacteria</taxon>
        <taxon>Sphingomonadales</taxon>
        <taxon>Erythrobacteraceae</taxon>
        <taxon>Alteraurantiacibacter</taxon>
    </lineage>
</organism>
<dbReference type="PROSITE" id="PS50830">
    <property type="entry name" value="TNASE_3"/>
    <property type="match status" value="1"/>
</dbReference>
<dbReference type="EMBL" id="WTYV01000004">
    <property type="protein sequence ID" value="MXO72364.1"/>
    <property type="molecule type" value="Genomic_DNA"/>
</dbReference>
<feature type="domain" description="TNase-like" evidence="2">
    <location>
        <begin position="54"/>
        <end position="176"/>
    </location>
</feature>
<dbReference type="OrthoDB" id="7483387at2"/>
<dbReference type="Gene3D" id="2.40.50.90">
    <property type="match status" value="1"/>
</dbReference>
<dbReference type="InterPro" id="IPR016071">
    <property type="entry name" value="Staphylococal_nuclease_OB-fold"/>
</dbReference>
<accession>A0A844Z0X8</accession>
<dbReference type="Proteomes" id="UP000466966">
    <property type="component" value="Unassembled WGS sequence"/>
</dbReference>
<evidence type="ECO:0000313" key="3">
    <source>
        <dbReference type="EMBL" id="MXO72364.1"/>
    </source>
</evidence>
<dbReference type="SUPFAM" id="SSF50199">
    <property type="entry name" value="Staphylococcal nuclease"/>
    <property type="match status" value="1"/>
</dbReference>
<name>A0A844Z0X8_9SPHN</name>
<proteinExistence type="predicted"/>
<feature type="region of interest" description="Disordered" evidence="1">
    <location>
        <begin position="784"/>
        <end position="818"/>
    </location>
</feature>
<protein>
    <recommendedName>
        <fullName evidence="2">TNase-like domain-containing protein</fullName>
    </recommendedName>
</protein>
<feature type="region of interest" description="Disordered" evidence="1">
    <location>
        <begin position="1"/>
        <end position="62"/>
    </location>
</feature>
<evidence type="ECO:0000256" key="1">
    <source>
        <dbReference type="SAM" id="MobiDB-lite"/>
    </source>
</evidence>
<gene>
    <name evidence="3" type="ORF">GRI99_12070</name>
</gene>
<keyword evidence="4" id="KW-1185">Reference proteome</keyword>
<dbReference type="RefSeq" id="WP_160772272.1">
    <property type="nucleotide sequence ID" value="NZ_WTYV01000004.1"/>
</dbReference>
<evidence type="ECO:0000313" key="4">
    <source>
        <dbReference type="Proteomes" id="UP000466966"/>
    </source>
</evidence>